<dbReference type="SMART" id="SM00220">
    <property type="entry name" value="S_TKc"/>
    <property type="match status" value="1"/>
</dbReference>
<keyword evidence="4 5" id="KW-0067">ATP-binding</keyword>
<dbReference type="PROSITE" id="PS00107">
    <property type="entry name" value="PROTEIN_KINASE_ATP"/>
    <property type="match status" value="1"/>
</dbReference>
<evidence type="ECO:0000256" key="5">
    <source>
        <dbReference type="PROSITE-ProRule" id="PRU10141"/>
    </source>
</evidence>
<accession>A0A7S7NVN9</accession>
<proteinExistence type="predicted"/>
<name>A0A7S7NVN9_PALFE</name>
<dbReference type="AlphaFoldDB" id="A0A7S7NVN9"/>
<dbReference type="SUPFAM" id="SSF48452">
    <property type="entry name" value="TPR-like"/>
    <property type="match status" value="1"/>
</dbReference>
<dbReference type="GO" id="GO:0005524">
    <property type="term" value="F:ATP binding"/>
    <property type="evidence" value="ECO:0007669"/>
    <property type="project" value="UniProtKB-UniRule"/>
</dbReference>
<dbReference type="PANTHER" id="PTHR43289">
    <property type="entry name" value="MITOGEN-ACTIVATED PROTEIN KINASE KINASE KINASE 20-RELATED"/>
    <property type="match status" value="1"/>
</dbReference>
<dbReference type="Gene3D" id="1.25.40.10">
    <property type="entry name" value="Tetratricopeptide repeat domain"/>
    <property type="match status" value="1"/>
</dbReference>
<reference evidence="7 8" key="1">
    <citation type="submission" date="2020-10" db="EMBL/GenBank/DDBJ databases">
        <title>Complete genome sequence of Paludibaculum fermentans P105T, a facultatively anaerobic acidobacterium capable of dissimilatory Fe(III) reduction.</title>
        <authorList>
            <person name="Dedysh S.N."/>
            <person name="Beletsky A.V."/>
            <person name="Kulichevskaya I.S."/>
            <person name="Mardanov A.V."/>
            <person name="Ravin N.V."/>
        </authorList>
    </citation>
    <scope>NUCLEOTIDE SEQUENCE [LARGE SCALE GENOMIC DNA]</scope>
    <source>
        <strain evidence="7 8">P105</strain>
    </source>
</reference>
<dbReference type="InterPro" id="IPR000719">
    <property type="entry name" value="Prot_kinase_dom"/>
</dbReference>
<evidence type="ECO:0000256" key="2">
    <source>
        <dbReference type="ARBA" id="ARBA00022741"/>
    </source>
</evidence>
<keyword evidence="1" id="KW-0808">Transferase</keyword>
<keyword evidence="7" id="KW-0723">Serine/threonine-protein kinase</keyword>
<dbReference type="InterPro" id="IPR008271">
    <property type="entry name" value="Ser/Thr_kinase_AS"/>
</dbReference>
<dbReference type="InterPro" id="IPR011009">
    <property type="entry name" value="Kinase-like_dom_sf"/>
</dbReference>
<dbReference type="PROSITE" id="PS50011">
    <property type="entry name" value="PROTEIN_KINASE_DOM"/>
    <property type="match status" value="1"/>
</dbReference>
<dbReference type="Pfam" id="PF00069">
    <property type="entry name" value="Pkinase"/>
    <property type="match status" value="1"/>
</dbReference>
<dbReference type="InterPro" id="IPR011990">
    <property type="entry name" value="TPR-like_helical_dom_sf"/>
</dbReference>
<dbReference type="Gene3D" id="3.30.200.20">
    <property type="entry name" value="Phosphorylase Kinase, domain 1"/>
    <property type="match status" value="1"/>
</dbReference>
<protein>
    <submittedName>
        <fullName evidence="7">Serine/threonine protein kinase</fullName>
    </submittedName>
</protein>
<dbReference type="PROSITE" id="PS00108">
    <property type="entry name" value="PROTEIN_KINASE_ST"/>
    <property type="match status" value="1"/>
</dbReference>
<dbReference type="KEGG" id="pfer:IRI77_12245"/>
<keyword evidence="3 7" id="KW-0418">Kinase</keyword>
<dbReference type="GO" id="GO:0004674">
    <property type="term" value="F:protein serine/threonine kinase activity"/>
    <property type="evidence" value="ECO:0007669"/>
    <property type="project" value="UniProtKB-KW"/>
</dbReference>
<dbReference type="PANTHER" id="PTHR43289:SF34">
    <property type="entry name" value="SERINE_THREONINE-PROTEIN KINASE YBDM-RELATED"/>
    <property type="match status" value="1"/>
</dbReference>
<feature type="binding site" evidence="5">
    <location>
        <position position="108"/>
    </location>
    <ligand>
        <name>ATP</name>
        <dbReference type="ChEBI" id="CHEBI:30616"/>
    </ligand>
</feature>
<keyword evidence="8" id="KW-1185">Reference proteome</keyword>
<sequence length="878" mass="97290">MNHELRELFHELVGLTPREREKVFRTREISAELRAEVVSLLSYESESFDDLTGVVAAAAGEWLRNAEGGDPSHCGPYRLLKPIGAGGMGVVYLAERADGEIHQTVAVKLLRQFQRQEWHDRFLRERQLLASLQHPSIVHVVDAGHTTDGRPYLVMEYVDGVPIDVYTAGIRVEQRLRLFLKVCEGVSHAHRRLIIHRDLKPSNILVTPAGSPKLLDFGIARLVDETGEATQTIERLLTPNYASPEQFAGEAQTTATDVYSLGAVLYKLLTGVAPPRNHQTGEAAALAAPSRINPEVPKDLDFVLRKALRTEPEERYSSVDEMAGDIRAVLAWRPVQARSGDIWYRTRRFLRRYWVPVAATAAVVASLSAGVYFANRERAIAERRFQDVRQLAGKLLDVDVEVAQLAGGAKARQLIVDMALEYLRRVSVDARMDPELSLEVATAYMRVARVQGVSISANLGQTDKSEQNERKAEELIQAVLAARPQSRVAILRSAQIAHDRMILAGDGGRDEEALQLARRSAGALKRYLGLARAGALPERLEAQQAIITGINVANRYRLAGQQDEALQLCASTIDFAKATNWPSQTGATLMIVALIHRERGELDQALQAIRESVRILDPGTQEKRPGRLLTLSLALVREGQILGEADAISLDRPREAEASLTRAFTIADEFARRDPKDFLSGHRAYFAEARLADIVRHSDPRRALGLYNDALKRLEGTTENAGWRRNMASTLAASVFPLLELGQNAEARQRLDAAFGQLSTLKQYPAETIELGSEAVQGLQARAEYESRTGNARRGAEIYQELLERVMASRPKPASNLPEAVEMSNLYRSAARIHRLAGQAGKASALDAERQALWQSWLVRLPKNAFVMRQLEAAKAGR</sequence>
<evidence type="ECO:0000259" key="6">
    <source>
        <dbReference type="PROSITE" id="PS50011"/>
    </source>
</evidence>
<dbReference type="EMBL" id="CP063849">
    <property type="protein sequence ID" value="QOY90677.1"/>
    <property type="molecule type" value="Genomic_DNA"/>
</dbReference>
<keyword evidence="2 5" id="KW-0547">Nucleotide-binding</keyword>
<evidence type="ECO:0000256" key="1">
    <source>
        <dbReference type="ARBA" id="ARBA00022679"/>
    </source>
</evidence>
<dbReference type="RefSeq" id="WP_194452335.1">
    <property type="nucleotide sequence ID" value="NZ_CP063849.1"/>
</dbReference>
<gene>
    <name evidence="7" type="ORF">IRI77_12245</name>
</gene>
<evidence type="ECO:0000256" key="4">
    <source>
        <dbReference type="ARBA" id="ARBA00022840"/>
    </source>
</evidence>
<evidence type="ECO:0000313" key="8">
    <source>
        <dbReference type="Proteomes" id="UP000593892"/>
    </source>
</evidence>
<dbReference type="Gene3D" id="1.10.510.10">
    <property type="entry name" value="Transferase(Phosphotransferase) domain 1"/>
    <property type="match status" value="1"/>
</dbReference>
<evidence type="ECO:0000256" key="3">
    <source>
        <dbReference type="ARBA" id="ARBA00022777"/>
    </source>
</evidence>
<dbReference type="CDD" id="cd14014">
    <property type="entry name" value="STKc_PknB_like"/>
    <property type="match status" value="1"/>
</dbReference>
<organism evidence="7 8">
    <name type="scientific">Paludibaculum fermentans</name>
    <dbReference type="NCBI Taxonomy" id="1473598"/>
    <lineage>
        <taxon>Bacteria</taxon>
        <taxon>Pseudomonadati</taxon>
        <taxon>Acidobacteriota</taxon>
        <taxon>Terriglobia</taxon>
        <taxon>Bryobacterales</taxon>
        <taxon>Bryobacteraceae</taxon>
        <taxon>Paludibaculum</taxon>
    </lineage>
</organism>
<feature type="domain" description="Protein kinase" evidence="6">
    <location>
        <begin position="77"/>
        <end position="330"/>
    </location>
</feature>
<dbReference type="Proteomes" id="UP000593892">
    <property type="component" value="Chromosome"/>
</dbReference>
<dbReference type="InterPro" id="IPR017441">
    <property type="entry name" value="Protein_kinase_ATP_BS"/>
</dbReference>
<evidence type="ECO:0000313" key="7">
    <source>
        <dbReference type="EMBL" id="QOY90677.1"/>
    </source>
</evidence>
<dbReference type="SUPFAM" id="SSF56112">
    <property type="entry name" value="Protein kinase-like (PK-like)"/>
    <property type="match status" value="1"/>
</dbReference>